<keyword evidence="1" id="KW-0547">Nucleotide-binding</keyword>
<dbReference type="EMBL" id="JAENIP010000016">
    <property type="protein sequence ID" value="MBK1844877.1"/>
    <property type="molecule type" value="Genomic_DNA"/>
</dbReference>
<evidence type="ECO:0000256" key="2">
    <source>
        <dbReference type="ARBA" id="ARBA00022840"/>
    </source>
</evidence>
<feature type="region of interest" description="Disordered" evidence="3">
    <location>
        <begin position="1"/>
        <end position="21"/>
    </location>
</feature>
<dbReference type="GO" id="GO:0005524">
    <property type="term" value="F:ATP binding"/>
    <property type="evidence" value="ECO:0007669"/>
    <property type="project" value="UniProtKB-KW"/>
</dbReference>
<dbReference type="PROSITE" id="PS00211">
    <property type="entry name" value="ABC_TRANSPORTER_1"/>
    <property type="match status" value="1"/>
</dbReference>
<evidence type="ECO:0000313" key="8">
    <source>
        <dbReference type="Proteomes" id="UP001070238"/>
    </source>
</evidence>
<dbReference type="SUPFAM" id="SSF52540">
    <property type="entry name" value="P-loop containing nucleoside triphosphate hydrolases"/>
    <property type="match status" value="1"/>
</dbReference>
<dbReference type="InterPro" id="IPR027417">
    <property type="entry name" value="P-loop_NTPase"/>
</dbReference>
<evidence type="ECO:0000256" key="3">
    <source>
        <dbReference type="SAM" id="MobiDB-lite"/>
    </source>
</evidence>
<name>A0A9Q4CC11_9CORY</name>
<dbReference type="CDD" id="cd03216">
    <property type="entry name" value="ABC_Carb_Monos_I"/>
    <property type="match status" value="1"/>
</dbReference>
<dbReference type="RefSeq" id="WP_200260409.1">
    <property type="nucleotide sequence ID" value="NZ_JAENIP020000002.1"/>
</dbReference>
<proteinExistence type="predicted"/>
<evidence type="ECO:0000313" key="6">
    <source>
        <dbReference type="EMBL" id="MCX7538110.1"/>
    </source>
</evidence>
<dbReference type="Proteomes" id="UP001070238">
    <property type="component" value="Unassembled WGS sequence"/>
</dbReference>
<dbReference type="InterPro" id="IPR003439">
    <property type="entry name" value="ABC_transporter-like_ATP-bd"/>
</dbReference>
<dbReference type="InterPro" id="IPR017871">
    <property type="entry name" value="ABC_transporter-like_CS"/>
</dbReference>
<gene>
    <name evidence="5" type="ORF">JIM95_09875</name>
    <name evidence="6" type="ORF">OS123_06100</name>
</gene>
<evidence type="ECO:0000313" key="7">
    <source>
        <dbReference type="Proteomes" id="UP000650005"/>
    </source>
</evidence>
<evidence type="ECO:0000259" key="4">
    <source>
        <dbReference type="PROSITE" id="PS50893"/>
    </source>
</evidence>
<accession>A0A9Q4CC11</accession>
<dbReference type="PANTHER" id="PTHR43790">
    <property type="entry name" value="CARBOHYDRATE TRANSPORT ATP-BINDING PROTEIN MG119-RELATED"/>
    <property type="match status" value="1"/>
</dbReference>
<dbReference type="GO" id="GO:0016887">
    <property type="term" value="F:ATP hydrolysis activity"/>
    <property type="evidence" value="ECO:0007669"/>
    <property type="project" value="InterPro"/>
</dbReference>
<evidence type="ECO:0000313" key="5">
    <source>
        <dbReference type="EMBL" id="MBK1844877.1"/>
    </source>
</evidence>
<feature type="domain" description="ABC transporter" evidence="4">
    <location>
        <begin position="25"/>
        <end position="263"/>
    </location>
</feature>
<dbReference type="PROSITE" id="PS50893">
    <property type="entry name" value="ABC_TRANSPORTER_2"/>
    <property type="match status" value="1"/>
</dbReference>
<dbReference type="Pfam" id="PF00005">
    <property type="entry name" value="ABC_tran"/>
    <property type="match status" value="1"/>
</dbReference>
<dbReference type="InterPro" id="IPR050107">
    <property type="entry name" value="ABC_carbohydrate_import_ATPase"/>
</dbReference>
<dbReference type="EMBL" id="JAPMKX010000002">
    <property type="protein sequence ID" value="MCX7538110.1"/>
    <property type="molecule type" value="Genomic_DNA"/>
</dbReference>
<keyword evidence="2 6" id="KW-0067">ATP-binding</keyword>
<organism evidence="6 8">
    <name type="scientific">Corynebacterium antarcticum</name>
    <dbReference type="NCBI Taxonomy" id="2800405"/>
    <lineage>
        <taxon>Bacteria</taxon>
        <taxon>Bacillati</taxon>
        <taxon>Actinomycetota</taxon>
        <taxon>Actinomycetes</taxon>
        <taxon>Mycobacteriales</taxon>
        <taxon>Corynebacteriaceae</taxon>
        <taxon>Corynebacterium</taxon>
    </lineage>
</organism>
<dbReference type="Gene3D" id="3.40.50.300">
    <property type="entry name" value="P-loop containing nucleotide triphosphate hydrolases"/>
    <property type="match status" value="1"/>
</dbReference>
<keyword evidence="7" id="KW-1185">Reference proteome</keyword>
<dbReference type="SMART" id="SM00382">
    <property type="entry name" value="AAA"/>
    <property type="match status" value="1"/>
</dbReference>
<reference evidence="6" key="2">
    <citation type="submission" date="2022-11" db="EMBL/GenBank/DDBJ databases">
        <title>Corynebacterium sp. isolated from Penguins.</title>
        <authorList>
            <person name="Sedlar K."/>
            <person name="Svec P."/>
        </authorList>
    </citation>
    <scope>NUCLEOTIDE SEQUENCE</scope>
    <source>
        <strain evidence="6">P5875</strain>
    </source>
</reference>
<reference evidence="5" key="1">
    <citation type="submission" date="2021-01" db="EMBL/GenBank/DDBJ databases">
        <title>Characterization of Corynebacterium spp. from penguins.</title>
        <authorList>
            <person name="Svec P."/>
        </authorList>
    </citation>
    <scope>NUCLEOTIDE SEQUENCE</scope>
    <source>
        <strain evidence="5">CCM 8835</strain>
    </source>
</reference>
<dbReference type="AlphaFoldDB" id="A0A9Q4CC11"/>
<dbReference type="PANTHER" id="PTHR43790:SF8">
    <property type="entry name" value="SUGAR ABC TRANSPORTER ATP-BINDING PROTEIN"/>
    <property type="match status" value="1"/>
</dbReference>
<comment type="caution">
    <text evidence="6">The sequence shown here is derived from an EMBL/GenBank/DDBJ whole genome shotgun (WGS) entry which is preliminary data.</text>
</comment>
<protein>
    <submittedName>
        <fullName evidence="6">ATP-binding cassette domain-containing protein</fullName>
    </submittedName>
    <submittedName>
        <fullName evidence="5">Sugar ABC transporter ATP-binding protein</fullName>
    </submittedName>
</protein>
<sequence length="275" mass="29319">MDTTTTDTAPEVRDPRPADAGTPIVELRDVAKSYGAFNALSGVNLTVRAGEVTCILGDNGAGKSTLIKILSGLHPATSGDVVIDGRVAHFRGPKDALDAGIATVYQDLAVVGTMPVWRNFFLGQELTVGPFGHLRAAEMRRITREQLLEMGIDLPDVDVQVNQLSGGQRQVVAIARAIYFGARVVILDEPTAALGVKQSGMVLKFVADARDRGIAVILITHNPHHAYLVGDEFVVLGLGRQILAVNRADTGIDELALQMAGGGELDALEHELKRD</sequence>
<evidence type="ECO:0000256" key="1">
    <source>
        <dbReference type="ARBA" id="ARBA00022741"/>
    </source>
</evidence>
<dbReference type="InterPro" id="IPR003593">
    <property type="entry name" value="AAA+_ATPase"/>
</dbReference>
<dbReference type="Proteomes" id="UP000650005">
    <property type="component" value="Unassembled WGS sequence"/>
</dbReference>